<dbReference type="InterPro" id="IPR001736">
    <property type="entry name" value="PLipase_D/transphosphatidylase"/>
</dbReference>
<feature type="domain" description="PLD phosphodiesterase" evidence="1">
    <location>
        <begin position="265"/>
        <end position="296"/>
    </location>
</feature>
<proteinExistence type="predicted"/>
<dbReference type="Pfam" id="PF11907">
    <property type="entry name" value="DUF3427"/>
    <property type="match status" value="1"/>
</dbReference>
<dbReference type="Gene3D" id="3.40.50.300">
    <property type="entry name" value="P-loop containing nucleotide triphosphate hydrolases"/>
    <property type="match status" value="2"/>
</dbReference>
<dbReference type="CDD" id="cd18032">
    <property type="entry name" value="DEXHc_RE_I_III_res"/>
    <property type="match status" value="1"/>
</dbReference>
<dbReference type="SMART" id="SM00487">
    <property type="entry name" value="DEXDc"/>
    <property type="match status" value="1"/>
</dbReference>
<dbReference type="PROSITE" id="PS50035">
    <property type="entry name" value="PLD"/>
    <property type="match status" value="1"/>
</dbReference>
<dbReference type="InterPro" id="IPR050742">
    <property type="entry name" value="Helicase_Restrict-Modif_Enz"/>
</dbReference>
<evidence type="ECO:0000259" key="3">
    <source>
        <dbReference type="PROSITE" id="PS51194"/>
    </source>
</evidence>
<sequence>MTVDQAVECELESTGLELVFEVNDDHGVLAVTVFSKIWHIPSLWWPNSTKNHWFLRVFLQPERLRQGLDASDFEPQVEDLSSHDAHRKLADVLADQLSDLLASWPAGDNTDHLRQQARLINELLVHARDRLSQSRQVDPADLLEEPPRRLVALSEPGLQPDIPKIGLSQPWLFTAGKDSPALLHELTAELASCNQVDILVSFITVSGVRKIIDVLRRITASDALGNHQARIRVLTTTYVGATEQKALDTLAELPNCEVRVSLDGRRTRLHAKAWLFGRDSGFGSAYVGSANLSGAALMGGLEWTVKFTQSSQAALFNRARAHFESLWEDDEFQTYDPENANHQQVLRQALARESGKPGPIANPTFFELHPKPFQQDILEQLETERLHHRTRNLLVAATGTGKTVMAAFDYRSLARAEGGRPRLLFVAHRIEILQQALATYRQVLRDPGFGELLSGYHTPDGYQHLFATIQSLHSQNLVNKLGHGYWRVVVIDECHHIEARQFERLVADIRPTVLLGLTATPERKDGRDILRHFNNRPDGTPAVQLRLWHALDLQLLAPFEYYACDDSQDYRSVDWSKPAMEQQQLDNLLTGNHARAATVINNWEQLVGDVHECRALAFCVTVAHAAFMTEQFNRASIPAMMVTGQTDAESRESARRRLEARDVNVIVTVDLYNEGVDLPFVDTLLLLRPTQSPTVFQQQIGRGLRLFEGKENCLILDFVGLFQESFRFDVLYRSITGLSRREILDGVEKGFGKLPSGCHIQLQKQTREQVLKSLKTAVNQNWRRLKTELRTYTALHGTAELTLGHFIHDQQLELADIYTQGTGQNRGWVNLQRATGLLEQSPPAEEESYFSRRFSSLLHIDDLDQLQLLESVAERPQSYKVESRQERLRLQMLAYQIDSHDRQTGTVEAFLQRLAAAPNCCRELGELANCLEASAHTHYQPLPDFEDTPLKLHSRYSRREILTAVGFLTAAQRKSSREGMVRLFDRNTELMFVTLDKSSARHEGVAYEDYAISPELFHWQSQNSAGPETTAGRRYIEMGDGPDKPWTFQLFIQETKNHAFRACGPVTFVSYRGEKPMSITWKLVNPLPPRLYDAFSVLRGE</sequence>
<dbReference type="PROSITE" id="PS51194">
    <property type="entry name" value="HELICASE_CTER"/>
    <property type="match status" value="1"/>
</dbReference>
<dbReference type="InterPro" id="IPR001650">
    <property type="entry name" value="Helicase_C-like"/>
</dbReference>
<feature type="domain" description="Helicase C-terminal" evidence="3">
    <location>
        <begin position="602"/>
        <end position="755"/>
    </location>
</feature>
<dbReference type="PANTHER" id="PTHR47396">
    <property type="entry name" value="TYPE I RESTRICTION ENZYME ECOKI R PROTEIN"/>
    <property type="match status" value="1"/>
</dbReference>
<dbReference type="CDD" id="cd18799">
    <property type="entry name" value="SF2_C_EcoAI-like"/>
    <property type="match status" value="1"/>
</dbReference>
<protein>
    <submittedName>
        <fullName evidence="4">DUF3427 domain-containing protein</fullName>
    </submittedName>
</protein>
<evidence type="ECO:0000259" key="1">
    <source>
        <dbReference type="PROSITE" id="PS50035"/>
    </source>
</evidence>
<name>A0ABW5EEY6_9GAMM</name>
<dbReference type="SUPFAM" id="SSF52540">
    <property type="entry name" value="P-loop containing nucleoside triphosphate hydrolases"/>
    <property type="match status" value="1"/>
</dbReference>
<evidence type="ECO:0000313" key="4">
    <source>
        <dbReference type="EMBL" id="MFD2311934.1"/>
    </source>
</evidence>
<dbReference type="InterPro" id="IPR006935">
    <property type="entry name" value="Helicase/UvrB_N"/>
</dbReference>
<dbReference type="RefSeq" id="WP_377535850.1">
    <property type="nucleotide sequence ID" value="NZ_JBHSIG010000001.1"/>
</dbReference>
<accession>A0ABW5EEY6</accession>
<comment type="caution">
    <text evidence="4">The sequence shown here is derived from an EMBL/GenBank/DDBJ whole genome shotgun (WGS) entry which is preliminary data.</text>
</comment>
<dbReference type="PANTHER" id="PTHR47396:SF1">
    <property type="entry name" value="ATP-DEPENDENT HELICASE IRC3-RELATED"/>
    <property type="match status" value="1"/>
</dbReference>
<dbReference type="EMBL" id="JBHUJD010000024">
    <property type="protein sequence ID" value="MFD2311934.1"/>
    <property type="molecule type" value="Genomic_DNA"/>
</dbReference>
<evidence type="ECO:0000259" key="2">
    <source>
        <dbReference type="PROSITE" id="PS51192"/>
    </source>
</evidence>
<dbReference type="InterPro" id="IPR014001">
    <property type="entry name" value="Helicase_ATP-bd"/>
</dbReference>
<dbReference type="InterPro" id="IPR021835">
    <property type="entry name" value="DUF3427"/>
</dbReference>
<dbReference type="SMART" id="SM00490">
    <property type="entry name" value="HELICc"/>
    <property type="match status" value="1"/>
</dbReference>
<evidence type="ECO:0000313" key="5">
    <source>
        <dbReference type="Proteomes" id="UP001597425"/>
    </source>
</evidence>
<gene>
    <name evidence="4" type="ORF">ACFSKX_16000</name>
</gene>
<dbReference type="SUPFAM" id="SSF56024">
    <property type="entry name" value="Phospholipase D/nuclease"/>
    <property type="match status" value="1"/>
</dbReference>
<dbReference type="PROSITE" id="PS51192">
    <property type="entry name" value="HELICASE_ATP_BIND_1"/>
    <property type="match status" value="1"/>
</dbReference>
<reference evidence="5" key="1">
    <citation type="journal article" date="2019" name="Int. J. Syst. Evol. Microbiol.">
        <title>The Global Catalogue of Microorganisms (GCM) 10K type strain sequencing project: providing services to taxonomists for standard genome sequencing and annotation.</title>
        <authorList>
            <consortium name="The Broad Institute Genomics Platform"/>
            <consortium name="The Broad Institute Genome Sequencing Center for Infectious Disease"/>
            <person name="Wu L."/>
            <person name="Ma J."/>
        </authorList>
    </citation>
    <scope>NUCLEOTIDE SEQUENCE [LARGE SCALE GENOMIC DNA]</scope>
    <source>
        <strain evidence="5">KCTC 12848</strain>
    </source>
</reference>
<keyword evidence="5" id="KW-1185">Reference proteome</keyword>
<dbReference type="Pfam" id="PF00271">
    <property type="entry name" value="Helicase_C"/>
    <property type="match status" value="1"/>
</dbReference>
<dbReference type="Gene3D" id="3.30.870.10">
    <property type="entry name" value="Endonuclease Chain A"/>
    <property type="match status" value="1"/>
</dbReference>
<dbReference type="InterPro" id="IPR027417">
    <property type="entry name" value="P-loop_NTPase"/>
</dbReference>
<organism evidence="4 5">
    <name type="scientific">Microbulbifer halophilus</name>
    <dbReference type="NCBI Taxonomy" id="453963"/>
    <lineage>
        <taxon>Bacteria</taxon>
        <taxon>Pseudomonadati</taxon>
        <taxon>Pseudomonadota</taxon>
        <taxon>Gammaproteobacteria</taxon>
        <taxon>Cellvibrionales</taxon>
        <taxon>Microbulbiferaceae</taxon>
        <taxon>Microbulbifer</taxon>
    </lineage>
</organism>
<feature type="domain" description="Helicase ATP-binding" evidence="2">
    <location>
        <begin position="383"/>
        <end position="539"/>
    </location>
</feature>
<dbReference type="Pfam" id="PF04851">
    <property type="entry name" value="ResIII"/>
    <property type="match status" value="1"/>
</dbReference>
<dbReference type="Proteomes" id="UP001597425">
    <property type="component" value="Unassembled WGS sequence"/>
</dbReference>